<keyword evidence="2" id="KW-0479">Metal-binding</keyword>
<dbReference type="SUPFAM" id="SSF54292">
    <property type="entry name" value="2Fe-2S ferredoxin-like"/>
    <property type="match status" value="1"/>
</dbReference>
<dbReference type="AlphaFoldDB" id="A0A6S6XWB8"/>
<dbReference type="PANTHER" id="PTHR44379:SF5">
    <property type="entry name" value="OXIDOREDUCTASE WITH IRON-SULFUR SUBUNIT"/>
    <property type="match status" value="1"/>
</dbReference>
<evidence type="ECO:0000256" key="3">
    <source>
        <dbReference type="ARBA" id="ARBA00023002"/>
    </source>
</evidence>
<organism evidence="7 8">
    <name type="scientific">Denitratisoma oestradiolicum</name>
    <dbReference type="NCBI Taxonomy" id="311182"/>
    <lineage>
        <taxon>Bacteria</taxon>
        <taxon>Pseudomonadati</taxon>
        <taxon>Pseudomonadota</taxon>
        <taxon>Betaproteobacteria</taxon>
        <taxon>Nitrosomonadales</taxon>
        <taxon>Sterolibacteriaceae</taxon>
        <taxon>Denitratisoma</taxon>
    </lineage>
</organism>
<evidence type="ECO:0000256" key="2">
    <source>
        <dbReference type="ARBA" id="ARBA00022723"/>
    </source>
</evidence>
<evidence type="ECO:0000313" key="7">
    <source>
        <dbReference type="EMBL" id="CAB1368387.1"/>
    </source>
</evidence>
<dbReference type="GO" id="GO:0051537">
    <property type="term" value="F:2 iron, 2 sulfur cluster binding"/>
    <property type="evidence" value="ECO:0007669"/>
    <property type="project" value="UniProtKB-KW"/>
</dbReference>
<dbReference type="EMBL" id="LR778301">
    <property type="protein sequence ID" value="CAB1368387.1"/>
    <property type="molecule type" value="Genomic_DNA"/>
</dbReference>
<dbReference type="Gene3D" id="1.10.150.120">
    <property type="entry name" value="[2Fe-2S]-binding domain"/>
    <property type="match status" value="1"/>
</dbReference>
<comment type="cofactor">
    <cofactor evidence="6">
        <name>[2Fe-2S] cluster</name>
        <dbReference type="ChEBI" id="CHEBI:190135"/>
    </cofactor>
</comment>
<gene>
    <name evidence="7" type="primary">cutC</name>
    <name evidence="7" type="ORF">DENOEST_1222</name>
</gene>
<dbReference type="InterPro" id="IPR051452">
    <property type="entry name" value="Diverse_Oxidoreductases"/>
</dbReference>
<accession>A0A6S6XWB8</accession>
<dbReference type="SUPFAM" id="SSF47741">
    <property type="entry name" value="CO dehydrogenase ISP C-domain like"/>
    <property type="match status" value="1"/>
</dbReference>
<dbReference type="InterPro" id="IPR001041">
    <property type="entry name" value="2Fe-2S_ferredoxin-type"/>
</dbReference>
<dbReference type="Pfam" id="PF00111">
    <property type="entry name" value="Fer2"/>
    <property type="match status" value="1"/>
</dbReference>
<keyword evidence="1" id="KW-0001">2Fe-2S</keyword>
<dbReference type="RefSeq" id="WP_145771687.1">
    <property type="nucleotide sequence ID" value="NZ_LR778301.1"/>
</dbReference>
<dbReference type="Gene3D" id="3.10.20.30">
    <property type="match status" value="1"/>
</dbReference>
<dbReference type="PROSITE" id="PS51085">
    <property type="entry name" value="2FE2S_FER_2"/>
    <property type="match status" value="1"/>
</dbReference>
<keyword evidence="5" id="KW-0411">Iron-sulfur</keyword>
<dbReference type="GO" id="GO:0043795">
    <property type="term" value="F:glyceraldehyde oxidoreductase activity"/>
    <property type="evidence" value="ECO:0007669"/>
    <property type="project" value="UniProtKB-EC"/>
</dbReference>
<dbReference type="Pfam" id="PF01799">
    <property type="entry name" value="Fer2_2"/>
    <property type="match status" value="1"/>
</dbReference>
<dbReference type="FunFam" id="1.10.150.120:FF:000003">
    <property type="entry name" value="Carbon monoxide dehydrogenase, small subunit"/>
    <property type="match status" value="1"/>
</dbReference>
<dbReference type="InterPro" id="IPR036884">
    <property type="entry name" value="2Fe-2S-bd_dom_sf"/>
</dbReference>
<dbReference type="GO" id="GO:0046872">
    <property type="term" value="F:metal ion binding"/>
    <property type="evidence" value="ECO:0007669"/>
    <property type="project" value="UniProtKB-KW"/>
</dbReference>
<evidence type="ECO:0000256" key="4">
    <source>
        <dbReference type="ARBA" id="ARBA00023004"/>
    </source>
</evidence>
<keyword evidence="3 7" id="KW-0560">Oxidoreductase</keyword>
<dbReference type="EC" id="1.2.99.8" evidence="7"/>
<dbReference type="InterPro" id="IPR036010">
    <property type="entry name" value="2Fe-2S_ferredoxin-like_sf"/>
</dbReference>
<reference evidence="7 8" key="1">
    <citation type="submission" date="2020-03" db="EMBL/GenBank/DDBJ databases">
        <authorList>
            <consortium name="Genoscope - CEA"/>
            <person name="William W."/>
        </authorList>
    </citation>
    <scope>NUCLEOTIDE SEQUENCE [LARGE SCALE GENOMIC DNA]</scope>
    <source>
        <strain evidence="8">DSM 16959</strain>
    </source>
</reference>
<dbReference type="Proteomes" id="UP000515733">
    <property type="component" value="Chromosome"/>
</dbReference>
<evidence type="ECO:0000256" key="5">
    <source>
        <dbReference type="ARBA" id="ARBA00023014"/>
    </source>
</evidence>
<dbReference type="OrthoDB" id="9179439at2"/>
<name>A0A6S6XWB8_9PROT</name>
<dbReference type="InterPro" id="IPR012675">
    <property type="entry name" value="Beta-grasp_dom_sf"/>
</dbReference>
<dbReference type="InterPro" id="IPR002888">
    <property type="entry name" value="2Fe-2S-bd"/>
</dbReference>
<dbReference type="KEGG" id="doe:DENOEST_1222"/>
<evidence type="ECO:0000256" key="6">
    <source>
        <dbReference type="ARBA" id="ARBA00034078"/>
    </source>
</evidence>
<sequence>MKQMMTLEVNGEEHELAVEKDATLLKVLRDQLGLNGPKRGCDSGGCGCCTVHVDGKAVYSCMCYALSHDGAKVTTAEGLSSGEELHPLQSAFIEAGAVQCGYCTCGMMMSAKQLLDDNPHPDEEQIRQGISGNLCRCTGYAKIVDAVKLASEA</sequence>
<keyword evidence="4" id="KW-0408">Iron</keyword>
<proteinExistence type="predicted"/>
<evidence type="ECO:0000313" key="8">
    <source>
        <dbReference type="Proteomes" id="UP000515733"/>
    </source>
</evidence>
<evidence type="ECO:0000256" key="1">
    <source>
        <dbReference type="ARBA" id="ARBA00022714"/>
    </source>
</evidence>
<protein>
    <submittedName>
        <fullName evidence="7">Glyceraldehyde dehydrogenase small chain</fullName>
        <ecNumber evidence="7">1.2.99.8</ecNumber>
    </submittedName>
</protein>
<dbReference type="PANTHER" id="PTHR44379">
    <property type="entry name" value="OXIDOREDUCTASE WITH IRON-SULFUR SUBUNIT"/>
    <property type="match status" value="1"/>
</dbReference>
<dbReference type="FunFam" id="3.10.20.30:FF:000020">
    <property type="entry name" value="Xanthine dehydrogenase iron-sulfur subunit"/>
    <property type="match status" value="1"/>
</dbReference>
<keyword evidence="8" id="KW-1185">Reference proteome</keyword>